<evidence type="ECO:0000256" key="1">
    <source>
        <dbReference type="SAM" id="MobiDB-lite"/>
    </source>
</evidence>
<feature type="compositionally biased region" description="Basic and acidic residues" evidence="1">
    <location>
        <begin position="94"/>
        <end position="104"/>
    </location>
</feature>
<sequence length="135" mass="14913">MTLHLLSQIQYATLAASWLLAGSALAQAGAACDPQSADTASTNACAVQRFQQADSAQNILYGDVMRALSAHERPALRKDQSAWSRQRSQHCKAQHADAEGRPDWPQRLHDCLTQLTEQRRQALMHWLHEGRAPGS</sequence>
<keyword evidence="5" id="KW-1185">Reference proteome</keyword>
<feature type="region of interest" description="Disordered" evidence="1">
    <location>
        <begin position="76"/>
        <end position="104"/>
    </location>
</feature>
<proteinExistence type="predicted"/>
<organism evidence="4 5">
    <name type="scientific">Comamonas jiangduensis</name>
    <dbReference type="NCBI Taxonomy" id="1194168"/>
    <lineage>
        <taxon>Bacteria</taxon>
        <taxon>Pseudomonadati</taxon>
        <taxon>Pseudomonadota</taxon>
        <taxon>Betaproteobacteria</taxon>
        <taxon>Burkholderiales</taxon>
        <taxon>Comamonadaceae</taxon>
        <taxon>Comamonas</taxon>
    </lineage>
</organism>
<dbReference type="EMBL" id="JBGJLR010000007">
    <property type="protein sequence ID" value="MEZ2739483.1"/>
    <property type="molecule type" value="Genomic_DNA"/>
</dbReference>
<evidence type="ECO:0000256" key="2">
    <source>
        <dbReference type="SAM" id="SignalP"/>
    </source>
</evidence>
<evidence type="ECO:0000259" key="3">
    <source>
        <dbReference type="Pfam" id="PF07007"/>
    </source>
</evidence>
<dbReference type="Pfam" id="PF07007">
    <property type="entry name" value="LprI"/>
    <property type="match status" value="1"/>
</dbReference>
<name>A0ABV4IGH8_9BURK</name>
<feature type="chain" id="PRO_5047183684" evidence="2">
    <location>
        <begin position="27"/>
        <end position="135"/>
    </location>
</feature>
<dbReference type="InterPro" id="IPR009739">
    <property type="entry name" value="LprI-like_N"/>
</dbReference>
<keyword evidence="2" id="KW-0732">Signal</keyword>
<feature type="domain" description="Lysozyme inhibitor LprI-like N-terminal" evidence="3">
    <location>
        <begin position="32"/>
        <end position="123"/>
    </location>
</feature>
<dbReference type="Proteomes" id="UP001567350">
    <property type="component" value="Unassembled WGS sequence"/>
</dbReference>
<evidence type="ECO:0000313" key="4">
    <source>
        <dbReference type="EMBL" id="MEZ2739483.1"/>
    </source>
</evidence>
<feature type="signal peptide" evidence="2">
    <location>
        <begin position="1"/>
        <end position="26"/>
    </location>
</feature>
<comment type="caution">
    <text evidence="4">The sequence shown here is derived from an EMBL/GenBank/DDBJ whole genome shotgun (WGS) entry which is preliminary data.</text>
</comment>
<accession>A0ABV4IGH8</accession>
<evidence type="ECO:0000313" key="5">
    <source>
        <dbReference type="Proteomes" id="UP001567350"/>
    </source>
</evidence>
<gene>
    <name evidence="4" type="ORF">ACBP88_08415</name>
</gene>
<protein>
    <submittedName>
        <fullName evidence="4">Lysozyme inhibitor LprI family protein</fullName>
    </submittedName>
</protein>
<dbReference type="RefSeq" id="WP_370892224.1">
    <property type="nucleotide sequence ID" value="NZ_JBGJLR010000007.1"/>
</dbReference>
<reference evidence="4 5" key="1">
    <citation type="submission" date="2024-08" db="EMBL/GenBank/DDBJ databases">
        <authorList>
            <person name="Feng Z."/>
            <person name="Ronholm J."/>
        </authorList>
    </citation>
    <scope>NUCLEOTIDE SEQUENCE [LARGE SCALE GENOMIC DNA]</scope>
    <source>
        <strain evidence="4 5">4-AB0-8</strain>
    </source>
</reference>
<dbReference type="Gene3D" id="1.20.1270.180">
    <property type="match status" value="1"/>
</dbReference>